<dbReference type="EMBL" id="JAINUF010000009">
    <property type="protein sequence ID" value="KAJ8350001.1"/>
    <property type="molecule type" value="Genomic_DNA"/>
</dbReference>
<dbReference type="Proteomes" id="UP001152622">
    <property type="component" value="Chromosome 9"/>
</dbReference>
<dbReference type="AlphaFoldDB" id="A0A9Q1IQZ6"/>
<proteinExistence type="predicted"/>
<name>A0A9Q1IQZ6_SYNKA</name>
<feature type="region of interest" description="Disordered" evidence="1">
    <location>
        <begin position="1"/>
        <end position="51"/>
    </location>
</feature>
<accession>A0A9Q1IQZ6</accession>
<evidence type="ECO:0000313" key="2">
    <source>
        <dbReference type="EMBL" id="KAJ8350001.1"/>
    </source>
</evidence>
<reference evidence="2" key="1">
    <citation type="journal article" date="2023" name="Science">
        <title>Genome structures resolve the early diversification of teleost fishes.</title>
        <authorList>
            <person name="Parey E."/>
            <person name="Louis A."/>
            <person name="Montfort J."/>
            <person name="Bouchez O."/>
            <person name="Roques C."/>
            <person name="Iampietro C."/>
            <person name="Lluch J."/>
            <person name="Castinel A."/>
            <person name="Donnadieu C."/>
            <person name="Desvignes T."/>
            <person name="Floi Bucao C."/>
            <person name="Jouanno E."/>
            <person name="Wen M."/>
            <person name="Mejri S."/>
            <person name="Dirks R."/>
            <person name="Jansen H."/>
            <person name="Henkel C."/>
            <person name="Chen W.J."/>
            <person name="Zahm M."/>
            <person name="Cabau C."/>
            <person name="Klopp C."/>
            <person name="Thompson A.W."/>
            <person name="Robinson-Rechavi M."/>
            <person name="Braasch I."/>
            <person name="Lecointre G."/>
            <person name="Bobe J."/>
            <person name="Postlethwait J.H."/>
            <person name="Berthelot C."/>
            <person name="Roest Crollius H."/>
            <person name="Guiguen Y."/>
        </authorList>
    </citation>
    <scope>NUCLEOTIDE SEQUENCE</scope>
    <source>
        <strain evidence="2">WJC10195</strain>
    </source>
</reference>
<sequence>MAQGSQSRSAWTEAAQRGSATPPTMGGGQPPVTRYPRAGGIPAVPSHGPRVQVSHSALSGIPVWVKRDLHGDRKALPLI</sequence>
<organism evidence="2 3">
    <name type="scientific">Synaphobranchus kaupii</name>
    <name type="common">Kaup's arrowtooth eel</name>
    <dbReference type="NCBI Taxonomy" id="118154"/>
    <lineage>
        <taxon>Eukaryota</taxon>
        <taxon>Metazoa</taxon>
        <taxon>Chordata</taxon>
        <taxon>Craniata</taxon>
        <taxon>Vertebrata</taxon>
        <taxon>Euteleostomi</taxon>
        <taxon>Actinopterygii</taxon>
        <taxon>Neopterygii</taxon>
        <taxon>Teleostei</taxon>
        <taxon>Anguilliformes</taxon>
        <taxon>Synaphobranchidae</taxon>
        <taxon>Synaphobranchus</taxon>
    </lineage>
</organism>
<keyword evidence="3" id="KW-1185">Reference proteome</keyword>
<comment type="caution">
    <text evidence="2">The sequence shown here is derived from an EMBL/GenBank/DDBJ whole genome shotgun (WGS) entry which is preliminary data.</text>
</comment>
<evidence type="ECO:0000256" key="1">
    <source>
        <dbReference type="SAM" id="MobiDB-lite"/>
    </source>
</evidence>
<gene>
    <name evidence="2" type="ORF">SKAU_G00251310</name>
</gene>
<protein>
    <submittedName>
        <fullName evidence="2">Uncharacterized protein</fullName>
    </submittedName>
</protein>
<feature type="compositionally biased region" description="Polar residues" evidence="1">
    <location>
        <begin position="1"/>
        <end position="10"/>
    </location>
</feature>
<evidence type="ECO:0000313" key="3">
    <source>
        <dbReference type="Proteomes" id="UP001152622"/>
    </source>
</evidence>